<proteinExistence type="predicted"/>
<dbReference type="InParanoid" id="A0A2K1J9S3"/>
<protein>
    <submittedName>
        <fullName evidence="2 3">Uncharacterized protein</fullName>
    </submittedName>
</protein>
<dbReference type="EMBL" id="ABEU02000016">
    <property type="protein sequence ID" value="PNR38274.1"/>
    <property type="molecule type" value="Genomic_DNA"/>
</dbReference>
<dbReference type="Gramene" id="Pp3c16_23330V3.1">
    <property type="protein sequence ID" value="Pp3c16_23330V3.1"/>
    <property type="gene ID" value="Pp3c16_23330"/>
</dbReference>
<keyword evidence="1" id="KW-0812">Transmembrane</keyword>
<reference evidence="2 4" key="2">
    <citation type="journal article" date="2018" name="Plant J.">
        <title>The Physcomitrella patens chromosome-scale assembly reveals moss genome structure and evolution.</title>
        <authorList>
            <person name="Lang D."/>
            <person name="Ullrich K.K."/>
            <person name="Murat F."/>
            <person name="Fuchs J."/>
            <person name="Jenkins J."/>
            <person name="Haas F.B."/>
            <person name="Piednoel M."/>
            <person name="Gundlach H."/>
            <person name="Van Bel M."/>
            <person name="Meyberg R."/>
            <person name="Vives C."/>
            <person name="Morata J."/>
            <person name="Symeonidi A."/>
            <person name="Hiss M."/>
            <person name="Muchero W."/>
            <person name="Kamisugi Y."/>
            <person name="Saleh O."/>
            <person name="Blanc G."/>
            <person name="Decker E.L."/>
            <person name="van Gessel N."/>
            <person name="Grimwood J."/>
            <person name="Hayes R.D."/>
            <person name="Graham S.W."/>
            <person name="Gunter L.E."/>
            <person name="McDaniel S.F."/>
            <person name="Hoernstein S.N.W."/>
            <person name="Larsson A."/>
            <person name="Li F.W."/>
            <person name="Perroud P.F."/>
            <person name="Phillips J."/>
            <person name="Ranjan P."/>
            <person name="Rokshar D.S."/>
            <person name="Rothfels C.J."/>
            <person name="Schneider L."/>
            <person name="Shu S."/>
            <person name="Stevenson D.W."/>
            <person name="Thummler F."/>
            <person name="Tillich M."/>
            <person name="Villarreal Aguilar J.C."/>
            <person name="Widiez T."/>
            <person name="Wong G.K."/>
            <person name="Wymore A."/>
            <person name="Zhang Y."/>
            <person name="Zimmer A.D."/>
            <person name="Quatrano R.S."/>
            <person name="Mayer K.F.X."/>
            <person name="Goodstein D."/>
            <person name="Casacuberta J.M."/>
            <person name="Vandepoele K."/>
            <person name="Reski R."/>
            <person name="Cuming A.C."/>
            <person name="Tuskan G.A."/>
            <person name="Maumus F."/>
            <person name="Salse J."/>
            <person name="Schmutz J."/>
            <person name="Rensing S.A."/>
        </authorList>
    </citation>
    <scope>NUCLEOTIDE SEQUENCE [LARGE SCALE GENOMIC DNA]</scope>
    <source>
        <strain evidence="3 4">cv. Gransden 2004</strain>
    </source>
</reference>
<sequence length="93" mass="10624">MAKIYKCLRIKSAHKAESALVEDFWGKQANVVALLISERLGIMRLLTWLLLFTAVFLRRFCGLQKMRYLENPLLTCSFPGATVFCKLSLNLLS</sequence>
<evidence type="ECO:0000313" key="4">
    <source>
        <dbReference type="Proteomes" id="UP000006727"/>
    </source>
</evidence>
<feature type="transmembrane region" description="Helical" evidence="1">
    <location>
        <begin position="40"/>
        <end position="57"/>
    </location>
</feature>
<keyword evidence="1" id="KW-1133">Transmembrane helix</keyword>
<accession>A0A2K1J9S3</accession>
<evidence type="ECO:0000313" key="2">
    <source>
        <dbReference type="EMBL" id="PNR38274.1"/>
    </source>
</evidence>
<keyword evidence="4" id="KW-1185">Reference proteome</keyword>
<keyword evidence="1" id="KW-0472">Membrane</keyword>
<dbReference type="AlphaFoldDB" id="A0A2K1J9S3"/>
<reference evidence="3" key="3">
    <citation type="submission" date="2020-12" db="UniProtKB">
        <authorList>
            <consortium name="EnsemblPlants"/>
        </authorList>
    </citation>
    <scope>IDENTIFICATION</scope>
</reference>
<dbReference type="EnsemblPlants" id="Pp3c16_23330V3.1">
    <property type="protein sequence ID" value="Pp3c16_23330V3.1"/>
    <property type="gene ID" value="Pp3c16_23330"/>
</dbReference>
<dbReference type="Proteomes" id="UP000006727">
    <property type="component" value="Chromosome 16"/>
</dbReference>
<reference evidence="2 4" key="1">
    <citation type="journal article" date="2008" name="Science">
        <title>The Physcomitrella genome reveals evolutionary insights into the conquest of land by plants.</title>
        <authorList>
            <person name="Rensing S."/>
            <person name="Lang D."/>
            <person name="Zimmer A."/>
            <person name="Terry A."/>
            <person name="Salamov A."/>
            <person name="Shapiro H."/>
            <person name="Nishiyama T."/>
            <person name="Perroud P.-F."/>
            <person name="Lindquist E."/>
            <person name="Kamisugi Y."/>
            <person name="Tanahashi T."/>
            <person name="Sakakibara K."/>
            <person name="Fujita T."/>
            <person name="Oishi K."/>
            <person name="Shin-I T."/>
            <person name="Kuroki Y."/>
            <person name="Toyoda A."/>
            <person name="Suzuki Y."/>
            <person name="Hashimoto A."/>
            <person name="Yamaguchi K."/>
            <person name="Sugano A."/>
            <person name="Kohara Y."/>
            <person name="Fujiyama A."/>
            <person name="Anterola A."/>
            <person name="Aoki S."/>
            <person name="Ashton N."/>
            <person name="Barbazuk W.B."/>
            <person name="Barker E."/>
            <person name="Bennetzen J."/>
            <person name="Bezanilla M."/>
            <person name="Blankenship R."/>
            <person name="Cho S.H."/>
            <person name="Dutcher S."/>
            <person name="Estelle M."/>
            <person name="Fawcett J.A."/>
            <person name="Gundlach H."/>
            <person name="Hanada K."/>
            <person name="Heyl A."/>
            <person name="Hicks K.A."/>
            <person name="Hugh J."/>
            <person name="Lohr M."/>
            <person name="Mayer K."/>
            <person name="Melkozernov A."/>
            <person name="Murata T."/>
            <person name="Nelson D."/>
            <person name="Pils B."/>
            <person name="Prigge M."/>
            <person name="Reiss B."/>
            <person name="Renner T."/>
            <person name="Rombauts S."/>
            <person name="Rushton P."/>
            <person name="Sanderfoot A."/>
            <person name="Schween G."/>
            <person name="Shiu S.-H."/>
            <person name="Stueber K."/>
            <person name="Theodoulou F.L."/>
            <person name="Tu H."/>
            <person name="Van de Peer Y."/>
            <person name="Verrier P.J."/>
            <person name="Waters E."/>
            <person name="Wood A."/>
            <person name="Yang L."/>
            <person name="Cove D."/>
            <person name="Cuming A."/>
            <person name="Hasebe M."/>
            <person name="Lucas S."/>
            <person name="Mishler D.B."/>
            <person name="Reski R."/>
            <person name="Grigoriev I."/>
            <person name="Quatrano R.S."/>
            <person name="Boore J.L."/>
        </authorList>
    </citation>
    <scope>NUCLEOTIDE SEQUENCE [LARGE SCALE GENOMIC DNA]</scope>
    <source>
        <strain evidence="3 4">cv. Gransden 2004</strain>
    </source>
</reference>
<gene>
    <name evidence="2" type="ORF">PHYPA_021385</name>
</gene>
<evidence type="ECO:0000313" key="3">
    <source>
        <dbReference type="EnsemblPlants" id="Pp3c16_23330V3.1"/>
    </source>
</evidence>
<name>A0A2K1J9S3_PHYPA</name>
<organism evidence="2">
    <name type="scientific">Physcomitrium patens</name>
    <name type="common">Spreading-leaved earth moss</name>
    <name type="synonym">Physcomitrella patens</name>
    <dbReference type="NCBI Taxonomy" id="3218"/>
    <lineage>
        <taxon>Eukaryota</taxon>
        <taxon>Viridiplantae</taxon>
        <taxon>Streptophyta</taxon>
        <taxon>Embryophyta</taxon>
        <taxon>Bryophyta</taxon>
        <taxon>Bryophytina</taxon>
        <taxon>Bryopsida</taxon>
        <taxon>Funariidae</taxon>
        <taxon>Funariales</taxon>
        <taxon>Funariaceae</taxon>
        <taxon>Physcomitrium</taxon>
    </lineage>
</organism>
<evidence type="ECO:0000256" key="1">
    <source>
        <dbReference type="SAM" id="Phobius"/>
    </source>
</evidence>